<dbReference type="EMBL" id="MDYQ01000136">
    <property type="protein sequence ID" value="PRP80876.1"/>
    <property type="molecule type" value="Genomic_DNA"/>
</dbReference>
<organism evidence="1 2">
    <name type="scientific">Planoprotostelium fungivorum</name>
    <dbReference type="NCBI Taxonomy" id="1890364"/>
    <lineage>
        <taxon>Eukaryota</taxon>
        <taxon>Amoebozoa</taxon>
        <taxon>Evosea</taxon>
        <taxon>Variosea</taxon>
        <taxon>Cavosteliida</taxon>
        <taxon>Cavosteliaceae</taxon>
        <taxon>Planoprotostelium</taxon>
    </lineage>
</organism>
<dbReference type="OrthoDB" id="6021263at2759"/>
<accession>A0A2P6NA96</accession>
<gene>
    <name evidence="1" type="ORF">PROFUN_11431</name>
</gene>
<protein>
    <submittedName>
        <fullName evidence="1">Uncharacterized protein</fullName>
    </submittedName>
</protein>
<dbReference type="InParanoid" id="A0A2P6NA96"/>
<evidence type="ECO:0000313" key="2">
    <source>
        <dbReference type="Proteomes" id="UP000241769"/>
    </source>
</evidence>
<dbReference type="Proteomes" id="UP000241769">
    <property type="component" value="Unassembled WGS sequence"/>
</dbReference>
<comment type="caution">
    <text evidence="1">The sequence shown here is derived from an EMBL/GenBank/DDBJ whole genome shotgun (WGS) entry which is preliminary data.</text>
</comment>
<dbReference type="AlphaFoldDB" id="A0A2P6NA96"/>
<evidence type="ECO:0000313" key="1">
    <source>
        <dbReference type="EMBL" id="PRP80876.1"/>
    </source>
</evidence>
<name>A0A2P6NA96_9EUKA</name>
<sequence>MLRLTAAAPGSRHVVPTRAFHSSVPNRATVVNHTPDPRQKQALDFDVLSSKNPEKGHQPVTHEEKQLMKALRRSNPSLYTTNKLAKMFNVSSLIVARYAKLTPMQKDQRLTELYEQQEQQKKEFDLVNNSNLSKKDKEEFEKRTRIATRELTKKYIEDRKEIERQNWLQKLESKGNSKPLYKERGTLLDELASQHKKSPITKKRGLFA</sequence>
<reference evidence="1 2" key="1">
    <citation type="journal article" date="2018" name="Genome Biol. Evol.">
        <title>Multiple Roots of Fruiting Body Formation in Amoebozoa.</title>
        <authorList>
            <person name="Hillmann F."/>
            <person name="Forbes G."/>
            <person name="Novohradska S."/>
            <person name="Ferling I."/>
            <person name="Riege K."/>
            <person name="Groth M."/>
            <person name="Westermann M."/>
            <person name="Marz M."/>
            <person name="Spaller T."/>
            <person name="Winckler T."/>
            <person name="Schaap P."/>
            <person name="Glockner G."/>
        </authorList>
    </citation>
    <scope>NUCLEOTIDE SEQUENCE [LARGE SCALE GENOMIC DNA]</scope>
    <source>
        <strain evidence="1 2">Jena</strain>
    </source>
</reference>
<proteinExistence type="predicted"/>
<dbReference type="Pfam" id="PF12824">
    <property type="entry name" value="MRP-L20"/>
    <property type="match status" value="1"/>
</dbReference>
<keyword evidence="2" id="KW-1185">Reference proteome</keyword>